<dbReference type="GO" id="GO:1990904">
    <property type="term" value="C:ribonucleoprotein complex"/>
    <property type="evidence" value="ECO:0007669"/>
    <property type="project" value="UniProtKB-KW"/>
</dbReference>
<sequence length="348" mass="39943">MLTLRTASRVLRALKTTQICEQPFHRWLAPTLRELKRRKNNLDPEKPVHRKTFLEWNYDTEIYAFSKRLGEEFNNDLLQQALTERSYIIREEERQKNVGIEQPTLNLFDNKELVSKGSDFIDDVIKRYLRTVLPRLPEEGIIGIHKYLTSIETLSHVSFHIGTSELILCAEFPVEKLTLSNVLKAITAALVESSGDSRAALFVRDFIITQIADKDLHQFWEPEEPIKLLSEILARDDIQSPEPRLIGCSGKNTILACFRVGLYTPHNKQMIGLGFGETVDIAHEMAARDSLRQLFGTSDNILLPFNLKLDQLCASTVKNVSVNEWSQKILPTRPVHYEFRKAKELSSN</sequence>
<dbReference type="GO" id="GO:0003725">
    <property type="term" value="F:double-stranded RNA binding"/>
    <property type="evidence" value="ECO:0007669"/>
    <property type="project" value="InterPro"/>
</dbReference>
<keyword evidence="5" id="KW-0687">Ribonucleoprotein</keyword>
<dbReference type="CDD" id="cd19874">
    <property type="entry name" value="DSRM_MRPL44"/>
    <property type="match status" value="1"/>
</dbReference>
<dbReference type="OrthoDB" id="444135at2759"/>
<dbReference type="GO" id="GO:0006396">
    <property type="term" value="P:RNA processing"/>
    <property type="evidence" value="ECO:0007669"/>
    <property type="project" value="InterPro"/>
</dbReference>
<evidence type="ECO:0000256" key="1">
    <source>
        <dbReference type="ARBA" id="ARBA00004173"/>
    </source>
</evidence>
<comment type="similarity">
    <text evidence="6">Belongs to the ribonuclease III family. Mitochondrion-specific ribosomal protein mL44 subfamily.</text>
</comment>
<gene>
    <name evidence="9" type="primary">MRPL44_1</name>
</gene>
<dbReference type="SMART" id="SM00535">
    <property type="entry name" value="RIBOc"/>
    <property type="match status" value="1"/>
</dbReference>
<reference evidence="9" key="1">
    <citation type="submission" date="2017-10" db="EMBL/GenBank/DDBJ databases">
        <title>Transcriptome Assembly of Sugarcane Aphid Adults.</title>
        <authorList>
            <person name="Scully E.D."/>
            <person name="Palmer N.A."/>
            <person name="Geib S.M."/>
            <person name="Sarath G."/>
            <person name="Sattler S.E."/>
        </authorList>
    </citation>
    <scope>NUCLEOTIDE SEQUENCE</scope>
    <source>
        <tissue evidence="9">Whole body</tissue>
    </source>
</reference>
<proteinExistence type="inferred from homology"/>
<dbReference type="FunFam" id="1.10.1520.10:FF:000039">
    <property type="entry name" value="39S ribosomal protein L44, mitochondrial"/>
    <property type="match status" value="1"/>
</dbReference>
<dbReference type="Pfam" id="PF22935">
    <property type="entry name" value="RM44_endonuclase"/>
    <property type="match status" value="1"/>
</dbReference>
<protein>
    <recommendedName>
        <fullName evidence="7">Large ribosomal subunit protein mL44</fullName>
    </recommendedName>
</protein>
<evidence type="ECO:0000256" key="4">
    <source>
        <dbReference type="ARBA" id="ARBA00023128"/>
    </source>
</evidence>
<evidence type="ECO:0000256" key="3">
    <source>
        <dbReference type="ARBA" id="ARBA00022980"/>
    </source>
</evidence>
<dbReference type="Pfam" id="PF22892">
    <property type="entry name" value="DSRM_MRPL44"/>
    <property type="match status" value="1"/>
</dbReference>
<comment type="subcellular location">
    <subcellularLocation>
        <location evidence="1">Mitochondrion</location>
    </subcellularLocation>
</comment>
<dbReference type="GO" id="GO:0004525">
    <property type="term" value="F:ribonuclease III activity"/>
    <property type="evidence" value="ECO:0007669"/>
    <property type="project" value="InterPro"/>
</dbReference>
<organism evidence="9">
    <name type="scientific">Melanaphis sacchari</name>
    <dbReference type="NCBI Taxonomy" id="742174"/>
    <lineage>
        <taxon>Eukaryota</taxon>
        <taxon>Metazoa</taxon>
        <taxon>Ecdysozoa</taxon>
        <taxon>Arthropoda</taxon>
        <taxon>Hexapoda</taxon>
        <taxon>Insecta</taxon>
        <taxon>Pterygota</taxon>
        <taxon>Neoptera</taxon>
        <taxon>Paraneoptera</taxon>
        <taxon>Hemiptera</taxon>
        <taxon>Sternorrhyncha</taxon>
        <taxon>Aphidomorpha</taxon>
        <taxon>Aphidoidea</taxon>
        <taxon>Aphididae</taxon>
        <taxon>Aphidini</taxon>
        <taxon>Melanaphis</taxon>
    </lineage>
</organism>
<keyword evidence="4" id="KW-0496">Mitochondrion</keyword>
<dbReference type="InterPro" id="IPR044444">
    <property type="entry name" value="Ribosomal_mL44_DSRM_metazoa"/>
</dbReference>
<dbReference type="EMBL" id="GFXV01003633">
    <property type="protein sequence ID" value="MBW15438.1"/>
    <property type="molecule type" value="Transcribed_RNA"/>
</dbReference>
<dbReference type="Gene3D" id="3.30.160.20">
    <property type="match status" value="1"/>
</dbReference>
<evidence type="ECO:0000256" key="7">
    <source>
        <dbReference type="ARBA" id="ARBA00035187"/>
    </source>
</evidence>
<dbReference type="GO" id="GO:0005739">
    <property type="term" value="C:mitochondrion"/>
    <property type="evidence" value="ECO:0007669"/>
    <property type="project" value="UniProtKB-SubCell"/>
</dbReference>
<dbReference type="Gene3D" id="1.10.1520.10">
    <property type="entry name" value="Ribonuclease III domain"/>
    <property type="match status" value="1"/>
</dbReference>
<keyword evidence="3 9" id="KW-0689">Ribosomal protein</keyword>
<feature type="domain" description="RNase III" evidence="8">
    <location>
        <begin position="76"/>
        <end position="216"/>
    </location>
</feature>
<evidence type="ECO:0000256" key="6">
    <source>
        <dbReference type="ARBA" id="ARBA00024034"/>
    </source>
</evidence>
<evidence type="ECO:0000313" key="9">
    <source>
        <dbReference type="EMBL" id="MBW15438.1"/>
    </source>
</evidence>
<dbReference type="InterPro" id="IPR036389">
    <property type="entry name" value="RNase_III_sf"/>
</dbReference>
<dbReference type="GO" id="GO:0005840">
    <property type="term" value="C:ribosome"/>
    <property type="evidence" value="ECO:0007669"/>
    <property type="project" value="UniProtKB-KW"/>
</dbReference>
<evidence type="ECO:0000259" key="8">
    <source>
        <dbReference type="SMART" id="SM00535"/>
    </source>
</evidence>
<name>A0A2H8TQA4_9HEMI</name>
<accession>A0A2H8TQA4</accession>
<evidence type="ECO:0000256" key="2">
    <source>
        <dbReference type="ARBA" id="ARBA00022946"/>
    </source>
</evidence>
<evidence type="ECO:0000256" key="5">
    <source>
        <dbReference type="ARBA" id="ARBA00023274"/>
    </source>
</evidence>
<dbReference type="InterPro" id="IPR055189">
    <property type="entry name" value="RM44_endonuclase"/>
</dbReference>
<dbReference type="InterPro" id="IPR000999">
    <property type="entry name" value="RNase_III_dom"/>
</dbReference>
<keyword evidence="2" id="KW-0809">Transit peptide</keyword>
<dbReference type="AlphaFoldDB" id="A0A2H8TQA4"/>
<dbReference type="SUPFAM" id="SSF69065">
    <property type="entry name" value="RNase III domain-like"/>
    <property type="match status" value="1"/>
</dbReference>